<dbReference type="SUPFAM" id="SSF50965">
    <property type="entry name" value="Galactose oxidase, central domain"/>
    <property type="match status" value="1"/>
</dbReference>
<gene>
    <name evidence="2" type="ORF">LUZ63_018652</name>
</gene>
<dbReference type="InterPro" id="IPR036047">
    <property type="entry name" value="F-box-like_dom_sf"/>
</dbReference>
<dbReference type="InterPro" id="IPR005174">
    <property type="entry name" value="KIB1-4_b-propeller"/>
</dbReference>
<dbReference type="Gene3D" id="1.20.1280.50">
    <property type="match status" value="1"/>
</dbReference>
<organism evidence="2 3">
    <name type="scientific">Rhynchospora breviuscula</name>
    <dbReference type="NCBI Taxonomy" id="2022672"/>
    <lineage>
        <taxon>Eukaryota</taxon>
        <taxon>Viridiplantae</taxon>
        <taxon>Streptophyta</taxon>
        <taxon>Embryophyta</taxon>
        <taxon>Tracheophyta</taxon>
        <taxon>Spermatophyta</taxon>
        <taxon>Magnoliopsida</taxon>
        <taxon>Liliopsida</taxon>
        <taxon>Poales</taxon>
        <taxon>Cyperaceae</taxon>
        <taxon>Cyperoideae</taxon>
        <taxon>Rhynchosporeae</taxon>
        <taxon>Rhynchospora</taxon>
    </lineage>
</organism>
<evidence type="ECO:0000259" key="1">
    <source>
        <dbReference type="PROSITE" id="PS50181"/>
    </source>
</evidence>
<comment type="caution">
    <text evidence="2">The sequence shown here is derived from an EMBL/GenBank/DDBJ whole genome shotgun (WGS) entry which is preliminary data.</text>
</comment>
<dbReference type="EMBL" id="JAMQYH010000005">
    <property type="protein sequence ID" value="KAJ1687262.1"/>
    <property type="molecule type" value="Genomic_DNA"/>
</dbReference>
<evidence type="ECO:0000313" key="2">
    <source>
        <dbReference type="EMBL" id="KAJ1687262.1"/>
    </source>
</evidence>
<dbReference type="Pfam" id="PF03478">
    <property type="entry name" value="Beta-prop_KIB1-4"/>
    <property type="match status" value="2"/>
</dbReference>
<reference evidence="2" key="1">
    <citation type="journal article" date="2022" name="Cell">
        <title>Repeat-based holocentromeres influence genome architecture and karyotype evolution.</title>
        <authorList>
            <person name="Hofstatter P.G."/>
            <person name="Thangavel G."/>
            <person name="Lux T."/>
            <person name="Neumann P."/>
            <person name="Vondrak T."/>
            <person name="Novak P."/>
            <person name="Zhang M."/>
            <person name="Costa L."/>
            <person name="Castellani M."/>
            <person name="Scott A."/>
            <person name="Toegelov H."/>
            <person name="Fuchs J."/>
            <person name="Mata-Sucre Y."/>
            <person name="Dias Y."/>
            <person name="Vanzela A.L.L."/>
            <person name="Huettel B."/>
            <person name="Almeida C.C.S."/>
            <person name="Simkova H."/>
            <person name="Souza G."/>
            <person name="Pedrosa-Harand A."/>
            <person name="Macas J."/>
            <person name="Mayer K.F.X."/>
            <person name="Houben A."/>
            <person name="Marques A."/>
        </authorList>
    </citation>
    <scope>NUCLEOTIDE SEQUENCE</scope>
    <source>
        <strain evidence="2">RhyBre1mFocal</strain>
    </source>
</reference>
<dbReference type="Proteomes" id="UP001151287">
    <property type="component" value="Unassembled WGS sequence"/>
</dbReference>
<name>A0A9Q0C4T8_9POAL</name>
<keyword evidence="3" id="KW-1185">Reference proteome</keyword>
<dbReference type="SUPFAM" id="SSF81383">
    <property type="entry name" value="F-box domain"/>
    <property type="match status" value="1"/>
</dbReference>
<dbReference type="InterPro" id="IPR001810">
    <property type="entry name" value="F-box_dom"/>
</dbReference>
<accession>A0A9Q0C4T8</accession>
<evidence type="ECO:0000313" key="3">
    <source>
        <dbReference type="Proteomes" id="UP001151287"/>
    </source>
</evidence>
<dbReference type="PANTHER" id="PTHR33127:SF97">
    <property type="entry name" value="OS08G0448300 PROTEIN"/>
    <property type="match status" value="1"/>
</dbReference>
<feature type="domain" description="F-box" evidence="1">
    <location>
        <begin position="368"/>
        <end position="417"/>
    </location>
</feature>
<dbReference type="OrthoDB" id="594918at2759"/>
<dbReference type="Pfam" id="PF00646">
    <property type="entry name" value="F-box"/>
    <property type="match status" value="1"/>
</dbReference>
<dbReference type="AlphaFoldDB" id="A0A9Q0C4T8"/>
<dbReference type="InterPro" id="IPR011043">
    <property type="entry name" value="Gal_Oxase/kelch_b-propeller"/>
</dbReference>
<sequence length="713" mass="81649">MMFVNSCKDQFPAGFGRQPWLIKIEEKKQTWTFINPINGTVEEQTIPEMQGKKCFGCFGEWVILVDELTRECFFLSLISSSRVHLPPFQAFLQIQALEECTGKFSLTSSPTSPDCITTFVPFAEDFVLLSRRHDKEWTKIAITDCISKVVCPITGENIIYKGRLFILSIAEEALVFDVAALVDGHIVETISEDPYHPYPSNTPRQDKYFVESCNGLYLVRVHLFHQAQHVTHVEVYQLCEPSEEEDLNQDRIIWDYVSSIGDQAFVLSRMHGVSLCPKEFGVEPNCIYLARPCSDGERLYKYSLDDKTFSFNVILPEDKFNFEDNLFWTTVPASGMQAVELGTAPPDVVELNKDIAISDEKPESNQISRPWADLPRELVESLFQRLSLVDCVRVSTVCKTWSLTSQFIPEENAWPWLMHSPNIDDGLCKFFDPISGTEYTREIEVLSTTEQLVFHASRDGWVIISEGNDVFILNPLTEEVMDVPALLVWDYNCISFTGMPNTPDCGVFAFYFQPDDEEVKICSWRPGQETWTETLPHIDTPFSGTMNNPVLFDGEFYCLDRRGQLGVFNPDNMKWRVLSQPEPIYKGEVPPDHAHACCALLEVDGDLVAVISTDDTDANQVFRLDRSKMAWSKVENLGDFILFVGLRNSLAVQSPRKSCRNRIYLPKFDGRDHTNGVFYSMDDHRYHPRFYRVEEPSTYVWFQPKITKTIVTN</sequence>
<dbReference type="PROSITE" id="PS50181">
    <property type="entry name" value="FBOX"/>
    <property type="match status" value="1"/>
</dbReference>
<dbReference type="PANTHER" id="PTHR33127">
    <property type="entry name" value="TRANSMEMBRANE PROTEIN"/>
    <property type="match status" value="1"/>
</dbReference>
<proteinExistence type="predicted"/>
<protein>
    <recommendedName>
        <fullName evidence="1">F-box domain-containing protein</fullName>
    </recommendedName>
</protein>